<dbReference type="EMBL" id="JACHJW010000001">
    <property type="protein sequence ID" value="MBB4960104.1"/>
    <property type="molecule type" value="Genomic_DNA"/>
</dbReference>
<dbReference type="Proteomes" id="UP000578819">
    <property type="component" value="Unassembled WGS sequence"/>
</dbReference>
<keyword evidence="2" id="KW-1185">Reference proteome</keyword>
<evidence type="ECO:0000313" key="2">
    <source>
        <dbReference type="Proteomes" id="UP000578819"/>
    </source>
</evidence>
<dbReference type="Pfam" id="PF07070">
    <property type="entry name" value="Spo0M"/>
    <property type="match status" value="1"/>
</dbReference>
<dbReference type="RefSeq" id="WP_184535920.1">
    <property type="nucleotide sequence ID" value="NZ_JACHJW010000001.1"/>
</dbReference>
<comment type="caution">
    <text evidence="1">The sequence shown here is derived from an EMBL/GenBank/DDBJ whole genome shotgun (WGS) entry which is preliminary data.</text>
</comment>
<protein>
    <submittedName>
        <fullName evidence="1">Sporulation-control protein</fullName>
    </submittedName>
</protein>
<reference evidence="1 2" key="1">
    <citation type="submission" date="2020-08" db="EMBL/GenBank/DDBJ databases">
        <title>Sequencing the genomes of 1000 actinobacteria strains.</title>
        <authorList>
            <person name="Klenk H.-P."/>
        </authorList>
    </citation>
    <scope>NUCLEOTIDE SEQUENCE [LARGE SCALE GENOMIC DNA]</scope>
    <source>
        <strain evidence="1 2">DSM 45886</strain>
    </source>
</reference>
<dbReference type="AlphaFoldDB" id="A0A7W7SSH1"/>
<proteinExistence type="predicted"/>
<sequence length="346" mass="36650">MVFKRMLGAFGVGGPSVDTVLTNPNTRPGLPLQGQINLAGGSHDVHIEHLTVSLVTRIEVEGGDAEYDAMVEFLRVGVGGPLHLAAGQQVSVPFQVLMPWETPVTDLNGQRLHGMTMGLRTEVAVSGAIDKGDLDPVYVYPLPVQERIMEAFGRLGFQFKGADLERGQLYGVPQTLPFYQEIEFFGPPQYHGIAEAELTFVATPHGVEVILEFDKRSGMFGGGSHDAISRYTVGHAEADTVDWVARVDGWVRQAVDRHQAALAAFGGNPYGAPAGYGPPGYPHAGGYPPAYGHGGHYEEHHDRGSGMGGVVAGAVGGAALGFAGGMLIDEVFDGDDESAEADGDDE</sequence>
<organism evidence="1 2">
    <name type="scientific">Micromonospora polyrhachis</name>
    <dbReference type="NCBI Taxonomy" id="1282883"/>
    <lineage>
        <taxon>Bacteria</taxon>
        <taxon>Bacillati</taxon>
        <taxon>Actinomycetota</taxon>
        <taxon>Actinomycetes</taxon>
        <taxon>Micromonosporales</taxon>
        <taxon>Micromonosporaceae</taxon>
        <taxon>Micromonospora</taxon>
    </lineage>
</organism>
<accession>A0A7W7SSH1</accession>
<dbReference type="InterPro" id="IPR009776">
    <property type="entry name" value="Spore_0_M"/>
</dbReference>
<dbReference type="PANTHER" id="PTHR40053">
    <property type="entry name" value="SPORULATION-CONTROL PROTEIN SPO0M"/>
    <property type="match status" value="1"/>
</dbReference>
<name>A0A7W7SSH1_9ACTN</name>
<gene>
    <name evidence="1" type="ORF">FHR38_003837</name>
</gene>
<evidence type="ECO:0000313" key="1">
    <source>
        <dbReference type="EMBL" id="MBB4960104.1"/>
    </source>
</evidence>
<dbReference type="PANTHER" id="PTHR40053:SF1">
    <property type="entry name" value="SPORULATION-CONTROL PROTEIN SPO0M"/>
    <property type="match status" value="1"/>
</dbReference>